<dbReference type="Proteomes" id="UP000324738">
    <property type="component" value="Unassembled WGS sequence"/>
</dbReference>
<comment type="caution">
    <text evidence="2">The sequence shown here is derived from an EMBL/GenBank/DDBJ whole genome shotgun (WGS) entry which is preliminary data.</text>
</comment>
<evidence type="ECO:0000313" key="2">
    <source>
        <dbReference type="EMBL" id="KAA0971090.1"/>
    </source>
</evidence>
<evidence type="ECO:0000256" key="1">
    <source>
        <dbReference type="SAM" id="Phobius"/>
    </source>
</evidence>
<proteinExistence type="predicted"/>
<dbReference type="InterPro" id="IPR014456">
    <property type="entry name" value="UCP010244_IM"/>
</dbReference>
<dbReference type="AlphaFoldDB" id="A0A5B0DZW4"/>
<keyword evidence="1" id="KW-0812">Transmembrane</keyword>
<feature type="transmembrane region" description="Helical" evidence="1">
    <location>
        <begin position="6"/>
        <end position="30"/>
    </location>
</feature>
<sequence length="183" mass="19663">MGKVLLAILIGVVGAGIVHIAVIFALPSLAQDNNWGRIARTAEVFESATIAPDTRTMFPFFDPAFEIAVCRFALASGPVRITAQPNSAFWSTAIFTRAGDNSYSINQRSALDNQLDLAIGSQEQLDEARIAGFFDEASAIPVPFNASEGYVILRSVAEEPSLAEKARDFVSTLSCTPLQNPNL</sequence>
<evidence type="ECO:0000313" key="3">
    <source>
        <dbReference type="Proteomes" id="UP000324738"/>
    </source>
</evidence>
<protein>
    <recommendedName>
        <fullName evidence="4">DUF1254 domain-containing protein</fullName>
    </recommendedName>
</protein>
<keyword evidence="1" id="KW-1133">Transmembrane helix</keyword>
<accession>A0A5B0DZW4</accession>
<keyword evidence="1" id="KW-0472">Membrane</keyword>
<organism evidence="2 3">
    <name type="scientific">Aureimonas fodinaquatilis</name>
    <dbReference type="NCBI Taxonomy" id="2565783"/>
    <lineage>
        <taxon>Bacteria</taxon>
        <taxon>Pseudomonadati</taxon>
        <taxon>Pseudomonadota</taxon>
        <taxon>Alphaproteobacteria</taxon>
        <taxon>Hyphomicrobiales</taxon>
        <taxon>Aurantimonadaceae</taxon>
        <taxon>Aureimonas</taxon>
    </lineage>
</organism>
<name>A0A5B0DZW4_9HYPH</name>
<dbReference type="RefSeq" id="WP_149300402.1">
    <property type="nucleotide sequence ID" value="NZ_VTWH01000002.1"/>
</dbReference>
<dbReference type="PIRSF" id="PIRSF010244">
    <property type="entry name" value="UCP010244_imp"/>
    <property type="match status" value="1"/>
</dbReference>
<dbReference type="EMBL" id="VTWH01000002">
    <property type="protein sequence ID" value="KAA0971090.1"/>
    <property type="molecule type" value="Genomic_DNA"/>
</dbReference>
<evidence type="ECO:0008006" key="4">
    <source>
        <dbReference type="Google" id="ProtNLM"/>
    </source>
</evidence>
<dbReference type="OrthoDB" id="1346484at2"/>
<keyword evidence="3" id="KW-1185">Reference proteome</keyword>
<reference evidence="2 3" key="1">
    <citation type="submission" date="2019-08" db="EMBL/GenBank/DDBJ databases">
        <title>Aureimonas fodiniaquatilis sp. nov., isolated from a coal mine wastewater.</title>
        <authorList>
            <person name="Kim W."/>
        </authorList>
    </citation>
    <scope>NUCLEOTIDE SEQUENCE [LARGE SCALE GENOMIC DNA]</scope>
    <source>
        <strain evidence="2 3">CAU 1482</strain>
    </source>
</reference>
<gene>
    <name evidence="2" type="ORF">FPY71_11640</name>
</gene>